<dbReference type="InterPro" id="IPR025736">
    <property type="entry name" value="PucR_C-HTH_dom"/>
</dbReference>
<dbReference type="PANTHER" id="PTHR33744">
    <property type="entry name" value="CARBOHYDRATE DIACID REGULATOR"/>
    <property type="match status" value="1"/>
</dbReference>
<feature type="domain" description="CdaR GGDEF-like" evidence="4">
    <location>
        <begin position="287"/>
        <end position="403"/>
    </location>
</feature>
<reference evidence="5" key="1">
    <citation type="submission" date="2015-08" db="EMBL/GenBank/DDBJ databases">
        <authorList>
            <person name="Babu N.S."/>
            <person name="Beckwith C.J."/>
            <person name="Beseler K.G."/>
            <person name="Brison A."/>
            <person name="Carone J.V."/>
            <person name="Caskin T.P."/>
            <person name="Diamond M."/>
            <person name="Durham M.E."/>
            <person name="Foxe J.M."/>
            <person name="Go M."/>
            <person name="Henderson B.A."/>
            <person name="Jones I.B."/>
            <person name="McGettigan J.A."/>
            <person name="Micheletti S.J."/>
            <person name="Nasrallah M.E."/>
            <person name="Ortiz D."/>
            <person name="Piller C.R."/>
            <person name="Privatt S.R."/>
            <person name="Schneider S.L."/>
            <person name="Sharp S."/>
            <person name="Smith T.C."/>
            <person name="Stanton J.D."/>
            <person name="Ullery H.E."/>
            <person name="Wilson R.J."/>
            <person name="Serrano M.G."/>
            <person name="Buck G."/>
            <person name="Lee V."/>
            <person name="Wang Y."/>
            <person name="Carvalho R."/>
            <person name="Voegtly L."/>
            <person name="Shi R."/>
            <person name="Duckworth R."/>
            <person name="Johnson A."/>
            <person name="Loviza R."/>
            <person name="Walstead R."/>
            <person name="Shah Z."/>
            <person name="Kiflezghi M."/>
            <person name="Wade K."/>
            <person name="Ball S.L."/>
            <person name="Bradley K.W."/>
            <person name="Asai D.J."/>
            <person name="Bowman C.A."/>
            <person name="Russell D.A."/>
            <person name="Pope W.H."/>
            <person name="Jacobs-Sera D."/>
            <person name="Hendrix R.W."/>
            <person name="Hatfull G.F."/>
        </authorList>
    </citation>
    <scope>NUCLEOTIDE SEQUENCE</scope>
</reference>
<feature type="domain" description="Purine catabolism PurC-like" evidence="2">
    <location>
        <begin position="8"/>
        <end position="128"/>
    </location>
</feature>
<proteinExistence type="inferred from homology"/>
<dbReference type="AlphaFoldDB" id="A0A2P2C0X1"/>
<sequence length="523" mass="56380">MTAPTLREVLAMPVLQRAAPEVLAGRRGLDNQVRWVHAAEVADIASLLRPGDLVLSTGIALPDSDSGQAEFAASLAEIPAAGLIIELGRRWTTLPPALVASCEQAGLPLVALTQVVKFAAITQAVGERVVDEQLAELRDAERVHETFTELGLAEAGPGEILAAVQRLAGSAVVLESDGHRVLDYLAGPGDVAGFLDDWQTRSRRVVLSGRTTWDPQNGWLVTRLGRRERGWGRLVLQSPTPPAQRLIVLAERAAAALALHRLHDRDRDNLVRRTHHELLLALQSDPTDAEVLRRCELAGFPTTRHQFVGVSIRPLRTTRGSAPVLAATVHAAHDMGVPALICELDRDILVLLALSPGASEVAAVEKLADRVSRQHATVIGAGRAAPSSSVIDRTLREAHQVLDAIRPGTESTRVVHRLEDVHLRGLLTLFGADDRLSLFVARELGSLQEYDDEHATDLTEVLRALVQHPTSKSDAAAAVHLSRPAFYARLARIESVLDVSLNDPDVRVSLHVALLAHELGAGS</sequence>
<dbReference type="InterPro" id="IPR042070">
    <property type="entry name" value="PucR_C-HTH_sf"/>
</dbReference>
<dbReference type="InterPro" id="IPR041522">
    <property type="entry name" value="CdaR_GGDEF"/>
</dbReference>
<dbReference type="InterPro" id="IPR012914">
    <property type="entry name" value="PucR_dom"/>
</dbReference>
<dbReference type="Pfam" id="PF13556">
    <property type="entry name" value="HTH_30"/>
    <property type="match status" value="1"/>
</dbReference>
<gene>
    <name evidence="5" type="ORF">NOCA2290021</name>
</gene>
<dbReference type="Pfam" id="PF07905">
    <property type="entry name" value="PucR"/>
    <property type="match status" value="1"/>
</dbReference>
<evidence type="ECO:0000259" key="2">
    <source>
        <dbReference type="Pfam" id="PF07905"/>
    </source>
</evidence>
<evidence type="ECO:0000259" key="4">
    <source>
        <dbReference type="Pfam" id="PF17853"/>
    </source>
</evidence>
<dbReference type="EMBL" id="CZKA01000022">
    <property type="protein sequence ID" value="CUR55634.1"/>
    <property type="molecule type" value="Genomic_DNA"/>
</dbReference>
<dbReference type="Pfam" id="PF17853">
    <property type="entry name" value="GGDEF_2"/>
    <property type="match status" value="1"/>
</dbReference>
<comment type="similarity">
    <text evidence="1">Belongs to the CdaR family.</text>
</comment>
<name>A0A2P2C0X1_9ZZZZ</name>
<evidence type="ECO:0000313" key="5">
    <source>
        <dbReference type="EMBL" id="CUR55634.1"/>
    </source>
</evidence>
<protein>
    <submittedName>
        <fullName evidence="5">Putative Transcriptional regulator, PucR family</fullName>
    </submittedName>
</protein>
<organism evidence="5">
    <name type="scientific">metagenome</name>
    <dbReference type="NCBI Taxonomy" id="256318"/>
    <lineage>
        <taxon>unclassified sequences</taxon>
        <taxon>metagenomes</taxon>
    </lineage>
</organism>
<feature type="domain" description="PucR C-terminal helix-turn-helix" evidence="3">
    <location>
        <begin position="458"/>
        <end position="516"/>
    </location>
</feature>
<evidence type="ECO:0000256" key="1">
    <source>
        <dbReference type="ARBA" id="ARBA00006754"/>
    </source>
</evidence>
<evidence type="ECO:0000259" key="3">
    <source>
        <dbReference type="Pfam" id="PF13556"/>
    </source>
</evidence>
<dbReference type="PANTHER" id="PTHR33744:SF1">
    <property type="entry name" value="DNA-BINDING TRANSCRIPTIONAL ACTIVATOR ADER"/>
    <property type="match status" value="1"/>
</dbReference>
<dbReference type="Gene3D" id="1.10.10.2840">
    <property type="entry name" value="PucR C-terminal helix-turn-helix domain"/>
    <property type="match status" value="1"/>
</dbReference>
<dbReference type="InterPro" id="IPR051448">
    <property type="entry name" value="CdaR-like_regulators"/>
</dbReference>
<accession>A0A2P2C0X1</accession>